<organism evidence="1 2">
    <name type="scientific">Acaryochloris marina (strain MBIC 11017)</name>
    <dbReference type="NCBI Taxonomy" id="329726"/>
    <lineage>
        <taxon>Bacteria</taxon>
        <taxon>Bacillati</taxon>
        <taxon>Cyanobacteriota</taxon>
        <taxon>Cyanophyceae</taxon>
        <taxon>Acaryochloridales</taxon>
        <taxon>Acaryochloridaceae</taxon>
        <taxon>Acaryochloris</taxon>
    </lineage>
</organism>
<dbReference type="AlphaFoldDB" id="A8ZQA2"/>
<protein>
    <submittedName>
        <fullName evidence="1">Uncharacterized protein</fullName>
    </submittedName>
</protein>
<keyword evidence="1" id="KW-0614">Plasmid</keyword>
<name>A8ZQA2_ACAM1</name>
<sequence>MFKTRVTEHPSFLHNLKTTFQKPSYSSKGILVVISTPNNPSYLYYTKTYTKK</sequence>
<geneLocation type="plasmid" evidence="1 2">
    <name>pREB7</name>
</geneLocation>
<evidence type="ECO:0000313" key="1">
    <source>
        <dbReference type="EMBL" id="ABW33188.1"/>
    </source>
</evidence>
<dbReference type="HOGENOM" id="CLU_3075608_0_0_3"/>
<accession>A8ZQA2</accession>
<keyword evidence="2" id="KW-1185">Reference proteome</keyword>
<evidence type="ECO:0000313" key="2">
    <source>
        <dbReference type="Proteomes" id="UP000000268"/>
    </source>
</evidence>
<dbReference type="KEGG" id="amr:AM1_G0008"/>
<dbReference type="EMBL" id="CP000844">
    <property type="protein sequence ID" value="ABW33188.1"/>
    <property type="molecule type" value="Genomic_DNA"/>
</dbReference>
<gene>
    <name evidence="1" type="ordered locus">AM1_G0008</name>
</gene>
<dbReference type="Proteomes" id="UP000000268">
    <property type="component" value="Plasmid pREB7"/>
</dbReference>
<reference evidence="1 2" key="1">
    <citation type="journal article" date="2008" name="Proc. Natl. Acad. Sci. U.S.A.">
        <title>Niche adaptation and genome expansion in the chlorophyll d-producing cyanobacterium Acaryochloris marina.</title>
        <authorList>
            <person name="Swingley W.D."/>
            <person name="Chen M."/>
            <person name="Cheung P.C."/>
            <person name="Conrad A.L."/>
            <person name="Dejesa L.C."/>
            <person name="Hao J."/>
            <person name="Honchak B.M."/>
            <person name="Karbach L.E."/>
            <person name="Kurdoglu A."/>
            <person name="Lahiri S."/>
            <person name="Mastrian S.D."/>
            <person name="Miyashita H."/>
            <person name="Page L."/>
            <person name="Ramakrishna P."/>
            <person name="Satoh S."/>
            <person name="Sattley W.M."/>
            <person name="Shimada Y."/>
            <person name="Taylor H.L."/>
            <person name="Tomo T."/>
            <person name="Tsuchiya T."/>
            <person name="Wang Z.T."/>
            <person name="Raymond J."/>
            <person name="Mimuro M."/>
            <person name="Blankenship R.E."/>
            <person name="Touchman J.W."/>
        </authorList>
    </citation>
    <scope>NUCLEOTIDE SEQUENCE [LARGE SCALE GENOMIC DNA]</scope>
    <source>
        <strain evidence="2">MBIC 11017</strain>
        <plasmid evidence="2">Plasmid pREB7</plasmid>
    </source>
</reference>
<proteinExistence type="predicted"/>